<evidence type="ECO:0000313" key="1">
    <source>
        <dbReference type="EMBL" id="RED75965.1"/>
    </source>
</evidence>
<accession>A0A3D9JPQ7</accession>
<dbReference type="OrthoDB" id="2678260at2"/>
<dbReference type="RefSeq" id="WP_147310210.1">
    <property type="nucleotide sequence ID" value="NZ_QRDZ01000013.1"/>
</dbReference>
<evidence type="ECO:0000313" key="2">
    <source>
        <dbReference type="Proteomes" id="UP000256977"/>
    </source>
</evidence>
<proteinExistence type="predicted"/>
<comment type="caution">
    <text evidence="1">The sequence shown here is derived from an EMBL/GenBank/DDBJ whole genome shotgun (WGS) entry which is preliminary data.</text>
</comment>
<dbReference type="EMBL" id="QRDZ01000013">
    <property type="protein sequence ID" value="RED75965.1"/>
    <property type="molecule type" value="Genomic_DNA"/>
</dbReference>
<sequence>MGELIHIGLRGRKPENFYSEYLVSSVDWLNNGFMQSLYEGYPNLPPIDPPLNGMSWCALPLGARFGVWIYNPYNAESNYAKIQGWNPFVRWSSTPAYEPLNVSSAADRHNLAWIVDKEGYGQYGKVFEDGTVWVPYPRPKNWKIN</sequence>
<organism evidence="1 2">
    <name type="scientific">Cohnella phaseoli</name>
    <dbReference type="NCBI Taxonomy" id="456490"/>
    <lineage>
        <taxon>Bacteria</taxon>
        <taxon>Bacillati</taxon>
        <taxon>Bacillota</taxon>
        <taxon>Bacilli</taxon>
        <taxon>Bacillales</taxon>
        <taxon>Paenibacillaceae</taxon>
        <taxon>Cohnella</taxon>
    </lineage>
</organism>
<dbReference type="Proteomes" id="UP000256977">
    <property type="component" value="Unassembled WGS sequence"/>
</dbReference>
<dbReference type="AlphaFoldDB" id="A0A3D9JPQ7"/>
<name>A0A3D9JPQ7_9BACL</name>
<keyword evidence="2" id="KW-1185">Reference proteome</keyword>
<protein>
    <submittedName>
        <fullName evidence="1">Uncharacterized protein</fullName>
    </submittedName>
</protein>
<reference evidence="1 2" key="1">
    <citation type="submission" date="2018-07" db="EMBL/GenBank/DDBJ databases">
        <title>Genomic Encyclopedia of Type Strains, Phase III (KMG-III): the genomes of soil and plant-associated and newly described type strains.</title>
        <authorList>
            <person name="Whitman W."/>
        </authorList>
    </citation>
    <scope>NUCLEOTIDE SEQUENCE [LARGE SCALE GENOMIC DNA]</scope>
    <source>
        <strain evidence="1 2">CECT 7287</strain>
    </source>
</reference>
<gene>
    <name evidence="1" type="ORF">DFP98_11325</name>
</gene>